<dbReference type="Pfam" id="PF00672">
    <property type="entry name" value="HAMP"/>
    <property type="match status" value="1"/>
</dbReference>
<dbReference type="SUPFAM" id="SSF58104">
    <property type="entry name" value="Methyl-accepting chemotaxis protein (MCP) signaling domain"/>
    <property type="match status" value="1"/>
</dbReference>
<sequence>MKIRMKLFLSFFVIIALMLALTAFTYEQRMSTQNNFEEMLNDGKFRTDLNALEYRVTGMSNDERAYLLTGDAQYPTEMADKEKQIGALLSSMKTNPTLDDSDAAALAQIEKQFEQYSNASKQVLAKVKAGAAKDALAAHLGDERTVRKQLDTVLNQLMDKLDQEISQDIADRHEEKDQQNLVMLVVLLAVVVIAAFVGWLLSRSITKPLGLINRQLKEIADGEGDLSREIEVRSKDEIADLTSSFNRMVRNLRSILLQARDTAIQVAASSEELAASSEQTSKATEQIVDMTQLIASGSEKEQRHVEEAVQAIQHMSDGIQQVFDGNEEISRLAQTASEASAKGAVAVQEVLQQMKDIHLTVQQAAAAIQSLGGRSQQIHGITSMITDLANRTNLLSLNAGIEAARAGEHGKGFAVVAQEIRKLADQSGQSAGQITQLIQEIVLETEQAASAVLTGTDRVTKGLTKAEQVDKVFHDIEASVASVSRHVDQSAATTRNLAASSQQIVTLVEGVSGISNDVAAACQSNSASTEEQLATMEEITSSSQALARLAEELNEVLSRFTLK</sequence>
<dbReference type="GO" id="GO:0005886">
    <property type="term" value="C:plasma membrane"/>
    <property type="evidence" value="ECO:0007669"/>
    <property type="project" value="UniProtKB-SubCell"/>
</dbReference>
<feature type="domain" description="Methyl-accepting transducer" evidence="8">
    <location>
        <begin position="276"/>
        <end position="512"/>
    </location>
</feature>
<keyword evidence="7" id="KW-1133">Transmembrane helix</keyword>
<dbReference type="InterPro" id="IPR003660">
    <property type="entry name" value="HAMP_dom"/>
</dbReference>
<gene>
    <name evidence="10" type="ORF">FPZ49_25825</name>
</gene>
<accession>A0A559K4T2</accession>
<dbReference type="GO" id="GO:0004888">
    <property type="term" value="F:transmembrane signaling receptor activity"/>
    <property type="evidence" value="ECO:0007669"/>
    <property type="project" value="InterPro"/>
</dbReference>
<dbReference type="AlphaFoldDB" id="A0A559K4T2"/>
<dbReference type="Pfam" id="PF00015">
    <property type="entry name" value="MCPsignal"/>
    <property type="match status" value="1"/>
</dbReference>
<dbReference type="CDD" id="cd06225">
    <property type="entry name" value="HAMP"/>
    <property type="match status" value="1"/>
</dbReference>
<keyword evidence="4 6" id="KW-0807">Transducer</keyword>
<feature type="transmembrane region" description="Helical" evidence="7">
    <location>
        <begin position="181"/>
        <end position="201"/>
    </location>
</feature>
<protein>
    <submittedName>
        <fullName evidence="10">Methyl-accepting chemotaxis protein</fullName>
    </submittedName>
</protein>
<dbReference type="OrthoDB" id="107771at2"/>
<dbReference type="SMART" id="SM00304">
    <property type="entry name" value="HAMP"/>
    <property type="match status" value="1"/>
</dbReference>
<dbReference type="PANTHER" id="PTHR32089">
    <property type="entry name" value="METHYL-ACCEPTING CHEMOTAXIS PROTEIN MCPB"/>
    <property type="match status" value="1"/>
</dbReference>
<organism evidence="10 11">
    <name type="scientific">Paenibacillus cremeus</name>
    <dbReference type="NCBI Taxonomy" id="2163881"/>
    <lineage>
        <taxon>Bacteria</taxon>
        <taxon>Bacillati</taxon>
        <taxon>Bacillota</taxon>
        <taxon>Bacilli</taxon>
        <taxon>Bacillales</taxon>
        <taxon>Paenibacillaceae</taxon>
        <taxon>Paenibacillus</taxon>
    </lineage>
</organism>
<evidence type="ECO:0000256" key="1">
    <source>
        <dbReference type="ARBA" id="ARBA00004236"/>
    </source>
</evidence>
<feature type="domain" description="HAMP" evidence="9">
    <location>
        <begin position="203"/>
        <end position="257"/>
    </location>
</feature>
<dbReference type="GO" id="GO:0006935">
    <property type="term" value="P:chemotaxis"/>
    <property type="evidence" value="ECO:0007669"/>
    <property type="project" value="InterPro"/>
</dbReference>
<dbReference type="Proteomes" id="UP000317036">
    <property type="component" value="Unassembled WGS sequence"/>
</dbReference>
<dbReference type="InterPro" id="IPR004090">
    <property type="entry name" value="Chemotax_Me-accpt_rcpt"/>
</dbReference>
<dbReference type="Gene3D" id="1.10.287.950">
    <property type="entry name" value="Methyl-accepting chemotaxis protein"/>
    <property type="match status" value="1"/>
</dbReference>
<dbReference type="InterPro" id="IPR024478">
    <property type="entry name" value="HlyB_4HB_MCP"/>
</dbReference>
<evidence type="ECO:0000256" key="4">
    <source>
        <dbReference type="ARBA" id="ARBA00023224"/>
    </source>
</evidence>
<proteinExistence type="inferred from homology"/>
<evidence type="ECO:0000259" key="9">
    <source>
        <dbReference type="PROSITE" id="PS50885"/>
    </source>
</evidence>
<evidence type="ECO:0000259" key="8">
    <source>
        <dbReference type="PROSITE" id="PS50111"/>
    </source>
</evidence>
<evidence type="ECO:0000256" key="7">
    <source>
        <dbReference type="SAM" id="Phobius"/>
    </source>
</evidence>
<dbReference type="GO" id="GO:0007165">
    <property type="term" value="P:signal transduction"/>
    <property type="evidence" value="ECO:0007669"/>
    <property type="project" value="UniProtKB-KW"/>
</dbReference>
<comment type="subcellular location">
    <subcellularLocation>
        <location evidence="1">Cell membrane</location>
    </subcellularLocation>
</comment>
<dbReference type="Pfam" id="PF12729">
    <property type="entry name" value="4HB_MCP_1"/>
    <property type="match status" value="1"/>
</dbReference>
<keyword evidence="11" id="KW-1185">Reference proteome</keyword>
<dbReference type="PRINTS" id="PR00260">
    <property type="entry name" value="CHEMTRNSDUCR"/>
</dbReference>
<evidence type="ECO:0000313" key="11">
    <source>
        <dbReference type="Proteomes" id="UP000317036"/>
    </source>
</evidence>
<keyword evidence="7" id="KW-0812">Transmembrane</keyword>
<dbReference type="CDD" id="cd11386">
    <property type="entry name" value="MCP_signal"/>
    <property type="match status" value="1"/>
</dbReference>
<evidence type="ECO:0000256" key="2">
    <source>
        <dbReference type="ARBA" id="ARBA00022475"/>
    </source>
</evidence>
<dbReference type="PANTHER" id="PTHR32089:SF112">
    <property type="entry name" value="LYSOZYME-LIKE PROTEIN-RELATED"/>
    <property type="match status" value="1"/>
</dbReference>
<dbReference type="RefSeq" id="WP_144852560.1">
    <property type="nucleotide sequence ID" value="NZ_VNJI01000043.1"/>
</dbReference>
<evidence type="ECO:0000313" key="10">
    <source>
        <dbReference type="EMBL" id="TVY07093.1"/>
    </source>
</evidence>
<evidence type="ECO:0000256" key="5">
    <source>
        <dbReference type="ARBA" id="ARBA00029447"/>
    </source>
</evidence>
<dbReference type="PROSITE" id="PS50885">
    <property type="entry name" value="HAMP"/>
    <property type="match status" value="1"/>
</dbReference>
<dbReference type="InterPro" id="IPR004089">
    <property type="entry name" value="MCPsignal_dom"/>
</dbReference>
<comment type="caution">
    <text evidence="10">The sequence shown here is derived from an EMBL/GenBank/DDBJ whole genome shotgun (WGS) entry which is preliminary data.</text>
</comment>
<dbReference type="PROSITE" id="PS50111">
    <property type="entry name" value="CHEMOTAXIS_TRANSDUC_2"/>
    <property type="match status" value="1"/>
</dbReference>
<dbReference type="EMBL" id="VNJI01000043">
    <property type="protein sequence ID" value="TVY07093.1"/>
    <property type="molecule type" value="Genomic_DNA"/>
</dbReference>
<reference evidence="10 11" key="1">
    <citation type="submission" date="2019-07" db="EMBL/GenBank/DDBJ databases">
        <authorList>
            <person name="Kim J."/>
        </authorList>
    </citation>
    <scope>NUCLEOTIDE SEQUENCE [LARGE SCALE GENOMIC DNA]</scope>
    <source>
        <strain evidence="10 11">JC52</strain>
    </source>
</reference>
<evidence type="ECO:0000256" key="6">
    <source>
        <dbReference type="PROSITE-ProRule" id="PRU00284"/>
    </source>
</evidence>
<keyword evidence="2" id="KW-1003">Cell membrane</keyword>
<dbReference type="SMART" id="SM00283">
    <property type="entry name" value="MA"/>
    <property type="match status" value="1"/>
</dbReference>
<evidence type="ECO:0000256" key="3">
    <source>
        <dbReference type="ARBA" id="ARBA00023136"/>
    </source>
</evidence>
<keyword evidence="3 7" id="KW-0472">Membrane</keyword>
<comment type="similarity">
    <text evidence="5">Belongs to the methyl-accepting chemotaxis (MCP) protein family.</text>
</comment>
<dbReference type="Gene3D" id="6.10.340.10">
    <property type="match status" value="1"/>
</dbReference>
<name>A0A559K4T2_9BACL</name>